<name>A0A0D2PB03_HYPSF</name>
<dbReference type="AlphaFoldDB" id="A0A0D2PB03"/>
<proteinExistence type="predicted"/>
<organism evidence="1 2">
    <name type="scientific">Hypholoma sublateritium (strain FD-334 SS-4)</name>
    <dbReference type="NCBI Taxonomy" id="945553"/>
    <lineage>
        <taxon>Eukaryota</taxon>
        <taxon>Fungi</taxon>
        <taxon>Dikarya</taxon>
        <taxon>Basidiomycota</taxon>
        <taxon>Agaricomycotina</taxon>
        <taxon>Agaricomycetes</taxon>
        <taxon>Agaricomycetidae</taxon>
        <taxon>Agaricales</taxon>
        <taxon>Agaricineae</taxon>
        <taxon>Strophariaceae</taxon>
        <taxon>Hypholoma</taxon>
    </lineage>
</organism>
<keyword evidence="2" id="KW-1185">Reference proteome</keyword>
<reference evidence="2" key="1">
    <citation type="submission" date="2014-04" db="EMBL/GenBank/DDBJ databases">
        <title>Evolutionary Origins and Diversification of the Mycorrhizal Mutualists.</title>
        <authorList>
            <consortium name="DOE Joint Genome Institute"/>
            <consortium name="Mycorrhizal Genomics Consortium"/>
            <person name="Kohler A."/>
            <person name="Kuo A."/>
            <person name="Nagy L.G."/>
            <person name="Floudas D."/>
            <person name="Copeland A."/>
            <person name="Barry K.W."/>
            <person name="Cichocki N."/>
            <person name="Veneault-Fourrey C."/>
            <person name="LaButti K."/>
            <person name="Lindquist E.A."/>
            <person name="Lipzen A."/>
            <person name="Lundell T."/>
            <person name="Morin E."/>
            <person name="Murat C."/>
            <person name="Riley R."/>
            <person name="Ohm R."/>
            <person name="Sun H."/>
            <person name="Tunlid A."/>
            <person name="Henrissat B."/>
            <person name="Grigoriev I.V."/>
            <person name="Hibbett D.S."/>
            <person name="Martin F."/>
        </authorList>
    </citation>
    <scope>NUCLEOTIDE SEQUENCE [LARGE SCALE GENOMIC DNA]</scope>
    <source>
        <strain evidence="2">FD-334 SS-4</strain>
    </source>
</reference>
<sequence>MTWRLEECSKKNQVTRPRRHRAFRPAHQRRLPSAYTATWLQRAPSAGLTRTGLAALYAEHAADSSASSSYRRDQCRALLRLPPRSVCESTRYNMSAALEITCATRLPHALFSPCAPAVPYAPTQRQQLYIHSHGREATQGPAFLVVSLDS</sequence>
<protein>
    <submittedName>
        <fullName evidence="1">Uncharacterized protein</fullName>
    </submittedName>
</protein>
<dbReference type="Proteomes" id="UP000054270">
    <property type="component" value="Unassembled WGS sequence"/>
</dbReference>
<accession>A0A0D2PB03</accession>
<gene>
    <name evidence="1" type="ORF">HYPSUDRAFT_46293</name>
</gene>
<evidence type="ECO:0000313" key="1">
    <source>
        <dbReference type="EMBL" id="KJA17520.1"/>
    </source>
</evidence>
<evidence type="ECO:0000313" key="2">
    <source>
        <dbReference type="Proteomes" id="UP000054270"/>
    </source>
</evidence>
<dbReference type="EMBL" id="KN817602">
    <property type="protein sequence ID" value="KJA17520.1"/>
    <property type="molecule type" value="Genomic_DNA"/>
</dbReference>